<evidence type="ECO:0000313" key="1">
    <source>
        <dbReference type="EMBL" id="JAD56711.1"/>
    </source>
</evidence>
<dbReference type="AlphaFoldDB" id="A0A0A9B030"/>
<organism evidence="1">
    <name type="scientific">Arundo donax</name>
    <name type="common">Giant reed</name>
    <name type="synonym">Donax arundinaceus</name>
    <dbReference type="NCBI Taxonomy" id="35708"/>
    <lineage>
        <taxon>Eukaryota</taxon>
        <taxon>Viridiplantae</taxon>
        <taxon>Streptophyta</taxon>
        <taxon>Embryophyta</taxon>
        <taxon>Tracheophyta</taxon>
        <taxon>Spermatophyta</taxon>
        <taxon>Magnoliopsida</taxon>
        <taxon>Liliopsida</taxon>
        <taxon>Poales</taxon>
        <taxon>Poaceae</taxon>
        <taxon>PACMAD clade</taxon>
        <taxon>Arundinoideae</taxon>
        <taxon>Arundineae</taxon>
        <taxon>Arundo</taxon>
    </lineage>
</organism>
<dbReference type="EMBL" id="GBRH01241184">
    <property type="protein sequence ID" value="JAD56711.1"/>
    <property type="molecule type" value="Transcribed_RNA"/>
</dbReference>
<reference evidence="1" key="1">
    <citation type="submission" date="2014-09" db="EMBL/GenBank/DDBJ databases">
        <authorList>
            <person name="Magalhaes I.L.F."/>
            <person name="Oliveira U."/>
            <person name="Santos F.R."/>
            <person name="Vidigal T.H.D.A."/>
            <person name="Brescovit A.D."/>
            <person name="Santos A.J."/>
        </authorList>
    </citation>
    <scope>NUCLEOTIDE SEQUENCE</scope>
    <source>
        <tissue evidence="1">Shoot tissue taken approximately 20 cm above the soil surface</tissue>
    </source>
</reference>
<sequence length="93" mass="9874">MTSGGSTLMFKHNTSATHPVFIRSLGRHLETSPLVEGPAAADAASSSPSWRCSHSTTAWGRYATGAGFSSSASSPFLGSGPFATGRSWLWWRR</sequence>
<reference evidence="1" key="2">
    <citation type="journal article" date="2015" name="Data Brief">
        <title>Shoot transcriptome of the giant reed, Arundo donax.</title>
        <authorList>
            <person name="Barrero R.A."/>
            <person name="Guerrero F.D."/>
            <person name="Moolhuijzen P."/>
            <person name="Goolsby J.A."/>
            <person name="Tidwell J."/>
            <person name="Bellgard S.E."/>
            <person name="Bellgard M.I."/>
        </authorList>
    </citation>
    <scope>NUCLEOTIDE SEQUENCE</scope>
    <source>
        <tissue evidence="1">Shoot tissue taken approximately 20 cm above the soil surface</tissue>
    </source>
</reference>
<accession>A0A0A9B030</accession>
<protein>
    <submittedName>
        <fullName evidence="1">Uncharacterized protein</fullName>
    </submittedName>
</protein>
<proteinExistence type="predicted"/>
<name>A0A0A9B030_ARUDO</name>